<protein>
    <submittedName>
        <fullName evidence="2">Uncharacterized protein</fullName>
    </submittedName>
</protein>
<reference evidence="2" key="2">
    <citation type="submission" date="2021-01" db="EMBL/GenBank/DDBJ databases">
        <authorList>
            <person name="Schikora-Tamarit M.A."/>
        </authorList>
    </citation>
    <scope>NUCLEOTIDE SEQUENCE</scope>
    <source>
        <strain evidence="2">CBS2887</strain>
    </source>
</reference>
<evidence type="ECO:0000313" key="2">
    <source>
        <dbReference type="EMBL" id="KAH3688276.1"/>
    </source>
</evidence>
<dbReference type="AlphaFoldDB" id="A0A9P8TRC4"/>
<organism evidence="2 3">
    <name type="scientific">Wickerhamomyces pijperi</name>
    <name type="common">Yeast</name>
    <name type="synonym">Pichia pijperi</name>
    <dbReference type="NCBI Taxonomy" id="599730"/>
    <lineage>
        <taxon>Eukaryota</taxon>
        <taxon>Fungi</taxon>
        <taxon>Dikarya</taxon>
        <taxon>Ascomycota</taxon>
        <taxon>Saccharomycotina</taxon>
        <taxon>Saccharomycetes</taxon>
        <taxon>Phaffomycetales</taxon>
        <taxon>Wickerhamomycetaceae</taxon>
        <taxon>Wickerhamomyces</taxon>
    </lineage>
</organism>
<dbReference type="Proteomes" id="UP000774326">
    <property type="component" value="Unassembled WGS sequence"/>
</dbReference>
<proteinExistence type="predicted"/>
<evidence type="ECO:0000313" key="3">
    <source>
        <dbReference type="Proteomes" id="UP000774326"/>
    </source>
</evidence>
<keyword evidence="3" id="KW-1185">Reference proteome</keyword>
<gene>
    <name evidence="2" type="ORF">WICPIJ_000747</name>
</gene>
<name>A0A9P8TRC4_WICPI</name>
<sequence>MAFTFKQLECIDHLFGPTVNRSTISTTSSTCDRFNSVGFSTGGGGRTSTSQSSKGIILRGKTKHGNHRNKDQNYDP</sequence>
<feature type="region of interest" description="Disordered" evidence="1">
    <location>
        <begin position="38"/>
        <end position="76"/>
    </location>
</feature>
<dbReference type="EMBL" id="JAEUBG010000445">
    <property type="protein sequence ID" value="KAH3688276.1"/>
    <property type="molecule type" value="Genomic_DNA"/>
</dbReference>
<reference evidence="2" key="1">
    <citation type="journal article" date="2021" name="Open Biol.">
        <title>Shared evolutionary footprints suggest mitochondrial oxidative damage underlies multiple complex I losses in fungi.</title>
        <authorList>
            <person name="Schikora-Tamarit M.A."/>
            <person name="Marcet-Houben M."/>
            <person name="Nosek J."/>
            <person name="Gabaldon T."/>
        </authorList>
    </citation>
    <scope>NUCLEOTIDE SEQUENCE</scope>
    <source>
        <strain evidence="2">CBS2887</strain>
    </source>
</reference>
<accession>A0A9P8TRC4</accession>
<comment type="caution">
    <text evidence="2">The sequence shown here is derived from an EMBL/GenBank/DDBJ whole genome shotgun (WGS) entry which is preliminary data.</text>
</comment>
<evidence type="ECO:0000256" key="1">
    <source>
        <dbReference type="SAM" id="MobiDB-lite"/>
    </source>
</evidence>